<name>A0A3P3VJ67_9GAMM</name>
<dbReference type="Gene3D" id="2.30.30.390">
    <property type="entry name" value="Hemimethylated DNA-binding domain"/>
    <property type="match status" value="1"/>
</dbReference>
<accession>A0A3P3VJ67</accession>
<organism evidence="3 4">
    <name type="scientific">Aestuariirhabdus litorea</name>
    <dbReference type="NCBI Taxonomy" id="2528527"/>
    <lineage>
        <taxon>Bacteria</taxon>
        <taxon>Pseudomonadati</taxon>
        <taxon>Pseudomonadota</taxon>
        <taxon>Gammaproteobacteria</taxon>
        <taxon>Oceanospirillales</taxon>
        <taxon>Aestuariirhabdaceae</taxon>
        <taxon>Aestuariirhabdus</taxon>
    </lineage>
</organism>
<dbReference type="Pfam" id="PF08755">
    <property type="entry name" value="YccV-like"/>
    <property type="match status" value="1"/>
</dbReference>
<sequence length="103" mass="12255">MNLARFDLGQIVSHRRFHYRGVIFGVDPCFSLDDQWYETMATSRPPKDRPWYHVLVDGTDRTTYVAERNLAPCDDHQQIQHPRLGDCFNRYDGDRYYIRATTQ</sequence>
<dbReference type="PANTHER" id="PTHR48439:SF1">
    <property type="entry name" value="HEMIMETHYLATED DNA-BINDING DOMAIN-CONTAINING PROTEIN"/>
    <property type="match status" value="1"/>
</dbReference>
<dbReference type="InterPro" id="IPR053189">
    <property type="entry name" value="Clp_protease_adapter_ClpF"/>
</dbReference>
<dbReference type="EMBL" id="QWEZ01000002">
    <property type="protein sequence ID" value="RRJ82765.1"/>
    <property type="molecule type" value="Genomic_DNA"/>
</dbReference>
<dbReference type="AlphaFoldDB" id="A0A3P3VJ67"/>
<proteinExistence type="predicted"/>
<keyword evidence="3" id="KW-0346">Stress response</keyword>
<dbReference type="NCBIfam" id="TIGR02097">
    <property type="entry name" value="yccV"/>
    <property type="match status" value="1"/>
</dbReference>
<evidence type="ECO:0000259" key="2">
    <source>
        <dbReference type="SMART" id="SM00992"/>
    </source>
</evidence>
<protein>
    <recommendedName>
        <fullName evidence="1">Heat shock protein HspQ</fullName>
    </recommendedName>
</protein>
<gene>
    <name evidence="3" type="primary">hspQ</name>
    <name evidence="3" type="ORF">D0544_12990</name>
</gene>
<dbReference type="SUPFAM" id="SSF141255">
    <property type="entry name" value="YccV-like"/>
    <property type="match status" value="1"/>
</dbReference>
<dbReference type="Proteomes" id="UP000280792">
    <property type="component" value="Unassembled WGS sequence"/>
</dbReference>
<evidence type="ECO:0000256" key="1">
    <source>
        <dbReference type="NCBIfam" id="TIGR02097"/>
    </source>
</evidence>
<dbReference type="SMART" id="SM00992">
    <property type="entry name" value="YccV-like"/>
    <property type="match status" value="1"/>
</dbReference>
<dbReference type="InterPro" id="IPR036623">
    <property type="entry name" value="Hemimethylated_DNA-bd_sf"/>
</dbReference>
<evidence type="ECO:0000313" key="4">
    <source>
        <dbReference type="Proteomes" id="UP000280792"/>
    </source>
</evidence>
<keyword evidence="4" id="KW-1185">Reference proteome</keyword>
<evidence type="ECO:0000313" key="3">
    <source>
        <dbReference type="EMBL" id="RRJ82765.1"/>
    </source>
</evidence>
<dbReference type="GO" id="GO:0003677">
    <property type="term" value="F:DNA binding"/>
    <property type="evidence" value="ECO:0007669"/>
    <property type="project" value="UniProtKB-UniRule"/>
</dbReference>
<reference evidence="3 4" key="1">
    <citation type="submission" date="2018-08" db="EMBL/GenBank/DDBJ databases">
        <authorList>
            <person name="Khan S.A."/>
        </authorList>
    </citation>
    <scope>NUCLEOTIDE SEQUENCE [LARGE SCALE GENOMIC DNA]</scope>
    <source>
        <strain evidence="3 4">GTF-13</strain>
    </source>
</reference>
<comment type="caution">
    <text evidence="3">The sequence shown here is derived from an EMBL/GenBank/DDBJ whole genome shotgun (WGS) entry which is preliminary data.</text>
</comment>
<dbReference type="InterPro" id="IPR011722">
    <property type="entry name" value="Hemimethylated_DNA-bd_dom"/>
</dbReference>
<feature type="domain" description="Hemimethylated DNA-binding" evidence="2">
    <location>
        <begin position="3"/>
        <end position="99"/>
    </location>
</feature>
<reference evidence="3 4" key="2">
    <citation type="submission" date="2018-12" db="EMBL/GenBank/DDBJ databases">
        <title>Simiduia agarivorans gen. nov., sp. nov., a marine, agarolytic bacterium isolated from shallow coastal water from Keelung, Taiwan.</title>
        <authorList>
            <person name="Shieh W.Y."/>
        </authorList>
    </citation>
    <scope>NUCLEOTIDE SEQUENCE [LARGE SCALE GENOMIC DNA]</scope>
    <source>
        <strain evidence="3 4">GTF-13</strain>
    </source>
</reference>
<dbReference type="PANTHER" id="PTHR48439">
    <property type="entry name" value="HEMIMETHYLATED DNA-BINDING DOMAIN-CONTAINING PROTEIN"/>
    <property type="match status" value="1"/>
</dbReference>